<dbReference type="Pfam" id="PF07002">
    <property type="entry name" value="Copine"/>
    <property type="match status" value="1"/>
</dbReference>
<evidence type="ECO:0000256" key="1">
    <source>
        <dbReference type="ARBA" id="ARBA00009048"/>
    </source>
</evidence>
<sequence length="540" mass="58760">MDTLSKTDPFVTVTLCMYEDGVTCSNDGIITAGGLLVLRDLGSKHLSGDEICRTEVVEDNLNPDFHTSFKVDYVFEKSNTILMVKVYDEDKKGSKELKDHELVGTSYLTIGQLMGAPSNVCTRALRKPGTSDDLGSVTLRAEEVCECLDTVTLQFGGLKLANKDGFFGKSDPFLQIKRCNEDGSYTLVHKTEVVMDNLSPTWKEETLSISMLCNGDYHRPLRLQVYDWDKDGSHDDMGFVDTSLASLVASVGRPEGRLKVLCNGKQAGQLYAKVARVDKKEAEPTLATYMSAGLQLSLMVAVDYTASNGQTTDAASLHFLGPSGSGGNQYQQAIEQIGGILEPYDSDRKFPIWGYGGFGEFTKGEKKHTSHCFELAGSEVVGAKGLLDAYSSSFEADYALQLSGPTNFAPVILKAREHAKAVAEANGGQAYSVLLIITDGEITDMKETKHAIIGACEEPISVIIVGVGNCEFKKMTILDGDGEGGLTTKDGKKASRDIVQFVPFRDFKDDKEKLATATLAEFPAQVIEYLKSKNIQPKKD</sequence>
<dbReference type="PROSITE" id="PS50004">
    <property type="entry name" value="C2"/>
    <property type="match status" value="2"/>
</dbReference>
<dbReference type="OrthoDB" id="5855668at2759"/>
<organism evidence="5 6">
    <name type="scientific">Triparma retinervis</name>
    <dbReference type="NCBI Taxonomy" id="2557542"/>
    <lineage>
        <taxon>Eukaryota</taxon>
        <taxon>Sar</taxon>
        <taxon>Stramenopiles</taxon>
        <taxon>Ochrophyta</taxon>
        <taxon>Bolidophyceae</taxon>
        <taxon>Parmales</taxon>
        <taxon>Triparmaceae</taxon>
        <taxon>Triparma</taxon>
    </lineage>
</organism>
<proteinExistence type="inferred from homology"/>
<dbReference type="Pfam" id="PF00168">
    <property type="entry name" value="C2"/>
    <property type="match status" value="2"/>
</dbReference>
<gene>
    <name evidence="5" type="ORF">TrRE_jg2197</name>
</gene>
<evidence type="ECO:0000259" key="3">
    <source>
        <dbReference type="PROSITE" id="PS50004"/>
    </source>
</evidence>
<evidence type="ECO:0000256" key="2">
    <source>
        <dbReference type="ARBA" id="ARBA00022737"/>
    </source>
</evidence>
<dbReference type="Gene3D" id="2.60.40.150">
    <property type="entry name" value="C2 domain"/>
    <property type="match status" value="2"/>
</dbReference>
<comment type="caution">
    <text evidence="5">The sequence shown here is derived from an EMBL/GenBank/DDBJ whole genome shotgun (WGS) entry which is preliminary data.</text>
</comment>
<dbReference type="PANTHER" id="PTHR10857">
    <property type="entry name" value="COPINE"/>
    <property type="match status" value="1"/>
</dbReference>
<dbReference type="AlphaFoldDB" id="A0A9W6Z974"/>
<dbReference type="InterPro" id="IPR010734">
    <property type="entry name" value="Copine_C"/>
</dbReference>
<dbReference type="Proteomes" id="UP001165082">
    <property type="component" value="Unassembled WGS sequence"/>
</dbReference>
<dbReference type="PANTHER" id="PTHR10857:SF106">
    <property type="entry name" value="C2 DOMAIN-CONTAINING PROTEIN"/>
    <property type="match status" value="1"/>
</dbReference>
<dbReference type="GO" id="GO:0071277">
    <property type="term" value="P:cellular response to calcium ion"/>
    <property type="evidence" value="ECO:0007669"/>
    <property type="project" value="TreeGrafter"/>
</dbReference>
<dbReference type="CDD" id="cd04047">
    <property type="entry name" value="C2B_Copine"/>
    <property type="match status" value="1"/>
</dbReference>
<dbReference type="Gene3D" id="3.40.50.410">
    <property type="entry name" value="von Willebrand factor, type A domain"/>
    <property type="match status" value="1"/>
</dbReference>
<comment type="similarity">
    <text evidence="1">Belongs to the copine family.</text>
</comment>
<protein>
    <recommendedName>
        <fullName evidence="7">C2 domain-containing protein</fullName>
    </recommendedName>
</protein>
<dbReference type="EMBL" id="BRXZ01004274">
    <property type="protein sequence ID" value="GMH46344.1"/>
    <property type="molecule type" value="Genomic_DNA"/>
</dbReference>
<feature type="domain" description="VWFA" evidence="4">
    <location>
        <begin position="297"/>
        <end position="530"/>
    </location>
</feature>
<dbReference type="InterPro" id="IPR045052">
    <property type="entry name" value="Copine"/>
</dbReference>
<feature type="domain" description="C2" evidence="3">
    <location>
        <begin position="133"/>
        <end position="258"/>
    </location>
</feature>
<dbReference type="InterPro" id="IPR035892">
    <property type="entry name" value="C2_domain_sf"/>
</dbReference>
<feature type="domain" description="C2" evidence="3">
    <location>
        <begin position="1"/>
        <end position="123"/>
    </location>
</feature>
<dbReference type="SUPFAM" id="SSF49562">
    <property type="entry name" value="C2 domain (Calcium/lipid-binding domain, CaLB)"/>
    <property type="match status" value="2"/>
</dbReference>
<dbReference type="SUPFAM" id="SSF53300">
    <property type="entry name" value="vWA-like"/>
    <property type="match status" value="1"/>
</dbReference>
<keyword evidence="6" id="KW-1185">Reference proteome</keyword>
<dbReference type="InterPro" id="IPR036465">
    <property type="entry name" value="vWFA_dom_sf"/>
</dbReference>
<dbReference type="PROSITE" id="PS50234">
    <property type="entry name" value="VWFA"/>
    <property type="match status" value="1"/>
</dbReference>
<evidence type="ECO:0000313" key="5">
    <source>
        <dbReference type="EMBL" id="GMH46344.1"/>
    </source>
</evidence>
<dbReference type="InterPro" id="IPR000008">
    <property type="entry name" value="C2_dom"/>
</dbReference>
<evidence type="ECO:0000259" key="4">
    <source>
        <dbReference type="PROSITE" id="PS50234"/>
    </source>
</evidence>
<evidence type="ECO:0000313" key="6">
    <source>
        <dbReference type="Proteomes" id="UP001165082"/>
    </source>
</evidence>
<name>A0A9W6Z974_9STRA</name>
<dbReference type="InterPro" id="IPR002035">
    <property type="entry name" value="VWF_A"/>
</dbReference>
<reference evidence="5" key="1">
    <citation type="submission" date="2022-07" db="EMBL/GenBank/DDBJ databases">
        <title>Genome analysis of Parmales, a sister group of diatoms, reveals the evolutionary specialization of diatoms from phago-mixotrophs to photoautotrophs.</title>
        <authorList>
            <person name="Ban H."/>
            <person name="Sato S."/>
            <person name="Yoshikawa S."/>
            <person name="Kazumasa Y."/>
            <person name="Nakamura Y."/>
            <person name="Ichinomiya M."/>
            <person name="Saitoh K."/>
            <person name="Sato N."/>
            <person name="Blanc-Mathieu R."/>
            <person name="Endo H."/>
            <person name="Kuwata A."/>
            <person name="Ogata H."/>
        </authorList>
    </citation>
    <scope>NUCLEOTIDE SEQUENCE</scope>
</reference>
<keyword evidence="2" id="KW-0677">Repeat</keyword>
<dbReference type="GO" id="GO:0005886">
    <property type="term" value="C:plasma membrane"/>
    <property type="evidence" value="ECO:0007669"/>
    <property type="project" value="TreeGrafter"/>
</dbReference>
<dbReference type="InterPro" id="IPR037768">
    <property type="entry name" value="C2B_Copine"/>
</dbReference>
<dbReference type="SMART" id="SM00239">
    <property type="entry name" value="C2"/>
    <property type="match status" value="2"/>
</dbReference>
<dbReference type="GO" id="GO:0005544">
    <property type="term" value="F:calcium-dependent phospholipid binding"/>
    <property type="evidence" value="ECO:0007669"/>
    <property type="project" value="InterPro"/>
</dbReference>
<evidence type="ECO:0008006" key="7">
    <source>
        <dbReference type="Google" id="ProtNLM"/>
    </source>
</evidence>
<accession>A0A9W6Z974</accession>
<dbReference type="SMART" id="SM00327">
    <property type="entry name" value="VWA"/>
    <property type="match status" value="1"/>
</dbReference>